<organism evidence="1 2">
    <name type="scientific">Cellulomonas pakistanensis</name>
    <dbReference type="NCBI Taxonomy" id="992287"/>
    <lineage>
        <taxon>Bacteria</taxon>
        <taxon>Bacillati</taxon>
        <taxon>Actinomycetota</taxon>
        <taxon>Actinomycetes</taxon>
        <taxon>Micrococcales</taxon>
        <taxon>Cellulomonadaceae</taxon>
        <taxon>Cellulomonas</taxon>
    </lineage>
</organism>
<accession>A0A919P9B8</accession>
<evidence type="ECO:0000313" key="1">
    <source>
        <dbReference type="EMBL" id="GIG34804.1"/>
    </source>
</evidence>
<protein>
    <submittedName>
        <fullName evidence="1">Uncharacterized protein</fullName>
    </submittedName>
</protein>
<dbReference type="AlphaFoldDB" id="A0A919P9B8"/>
<dbReference type="RefSeq" id="WP_239068425.1">
    <property type="nucleotide sequence ID" value="NZ_BONO01000001.1"/>
</dbReference>
<evidence type="ECO:0000313" key="2">
    <source>
        <dbReference type="Proteomes" id="UP000642125"/>
    </source>
</evidence>
<reference evidence="1" key="1">
    <citation type="submission" date="2021-01" db="EMBL/GenBank/DDBJ databases">
        <title>Whole genome shotgun sequence of Cellulomonas pakistanensis NBRC 110800.</title>
        <authorList>
            <person name="Komaki H."/>
            <person name="Tamura T."/>
        </authorList>
    </citation>
    <scope>NUCLEOTIDE SEQUENCE</scope>
    <source>
        <strain evidence="1">NBRC 110800</strain>
    </source>
</reference>
<keyword evidence="2" id="KW-1185">Reference proteome</keyword>
<name>A0A919P9B8_9CELL</name>
<dbReference type="EMBL" id="BONO01000001">
    <property type="protein sequence ID" value="GIG34804.1"/>
    <property type="molecule type" value="Genomic_DNA"/>
</dbReference>
<comment type="caution">
    <text evidence="1">The sequence shown here is derived from an EMBL/GenBank/DDBJ whole genome shotgun (WGS) entry which is preliminary data.</text>
</comment>
<dbReference type="Proteomes" id="UP000642125">
    <property type="component" value="Unassembled WGS sequence"/>
</dbReference>
<gene>
    <name evidence="1" type="ORF">Cpa01nite_01850</name>
</gene>
<dbReference type="InterPro" id="IPR047990">
    <property type="entry name" value="DLW39-like"/>
</dbReference>
<dbReference type="NCBIfam" id="NF038356">
    <property type="entry name" value="actino_DLW39"/>
    <property type="match status" value="1"/>
</dbReference>
<sequence>MKKLLLLAAVAATGYVLWTRYAAERDDRDLWAEVTDSVE</sequence>
<proteinExistence type="predicted"/>